<reference evidence="2" key="3">
    <citation type="journal article" date="2000" name="Genome Res.">
        <title>RIKEN integrated sequence analysis (RISA) system--384-format sequencing pipeline with 384 multicapillary sequencer.</title>
        <authorList>
            <person name="Shibata K."/>
            <person name="Itoh M."/>
            <person name="Aizawa K."/>
            <person name="Nagaoka S."/>
            <person name="Sasaki N."/>
            <person name="Carninci P."/>
            <person name="Konno H."/>
            <person name="Akiyama J."/>
            <person name="Nishi K."/>
            <person name="Kitsunai T."/>
            <person name="Tashiro H."/>
            <person name="Itoh M."/>
            <person name="Sumi N."/>
            <person name="Ishii Y."/>
            <person name="Nakamura S."/>
            <person name="Hazama M."/>
            <person name="Nishine T."/>
            <person name="Harada A."/>
            <person name="Yamamoto R."/>
            <person name="Matsumoto H."/>
            <person name="Sakaguchi S."/>
            <person name="Ikegami T."/>
            <person name="Kashiwagi K."/>
            <person name="Fujiwake S."/>
            <person name="Inoue K."/>
            <person name="Togawa Y."/>
            <person name="Izawa M."/>
            <person name="Ohara E."/>
            <person name="Watahiki M."/>
            <person name="Yoneda Y."/>
            <person name="Ishikawa T."/>
            <person name="Ozawa K."/>
            <person name="Tanaka T."/>
            <person name="Matsuura S."/>
            <person name="Kawai J."/>
            <person name="Okazaki Y."/>
            <person name="Muramatsu M."/>
            <person name="Inoue Y."/>
            <person name="Kira A."/>
            <person name="Hayashizaki Y."/>
        </authorList>
    </citation>
    <scope>NUCLEOTIDE SEQUENCE</scope>
    <source>
        <strain evidence="2">C57BL/6J</strain>
        <tissue evidence="2">Medulla oblongata</tissue>
    </source>
</reference>
<dbReference type="AlphaFoldDB" id="Q3USF6"/>
<feature type="transmembrane region" description="Helical" evidence="1">
    <location>
        <begin position="12"/>
        <end position="35"/>
    </location>
</feature>
<reference evidence="2" key="5">
    <citation type="journal article" date="2002" name="Nature">
        <title>Analysis of the mouse transcriptome based on functional annotation of 60,770 full-length cDNAs.</title>
        <authorList>
            <consortium name="The FANTOM Consortium and the RIKEN Genome Exploration Research Group Phase I and II Team"/>
        </authorList>
    </citation>
    <scope>NUCLEOTIDE SEQUENCE</scope>
    <source>
        <strain evidence="2">C57BL/6J</strain>
        <tissue evidence="2">Medulla oblongata</tissue>
    </source>
</reference>
<proteinExistence type="evidence at transcript level"/>
<reference evidence="2" key="1">
    <citation type="journal article" date="1999" name="Methods Enzymol.">
        <title>High-efficiency full-length cDNA cloning.</title>
        <authorList>
            <person name="Carninci P."/>
            <person name="Hayashizaki Y."/>
        </authorList>
    </citation>
    <scope>NUCLEOTIDE SEQUENCE</scope>
    <source>
        <strain evidence="2">C57BL/6J</strain>
        <tissue evidence="2">Medulla oblongata</tissue>
    </source>
</reference>
<sequence>MVVNPTSFHFGTISWVCFCFLFFVFCFLSFPYFFWSLTFNRLTNFVKQQIDNLAAKPIQIPIYPGVLPKPIFTQPKKRGRLPLEQVERGHPEPPLTGKLSSCLGCEAKHCKGI</sequence>
<keyword evidence="1" id="KW-0812">Transmembrane</keyword>
<keyword evidence="1" id="KW-0472">Membrane</keyword>
<accession>Q3USF6</accession>
<reference evidence="2" key="7">
    <citation type="journal article" date="2005" name="Science">
        <title>The Transcriptional Landscape of the Mammalian Genome.</title>
        <authorList>
            <consortium name="The FANTOM Consortium"/>
            <consortium name="Riken Genome Exploration Research Group and Genome Science Group (Genome Network Project Core Group)"/>
        </authorList>
    </citation>
    <scope>NUCLEOTIDE SEQUENCE</scope>
    <source>
        <strain evidence="2">C57BL/6J</strain>
        <tissue evidence="2">Medulla oblongata</tissue>
    </source>
</reference>
<protein>
    <submittedName>
        <fullName evidence="2">Uncharacterized protein</fullName>
    </submittedName>
</protein>
<organism evidence="2">
    <name type="scientific">Mus musculus</name>
    <name type="common">Mouse</name>
    <dbReference type="NCBI Taxonomy" id="10090"/>
    <lineage>
        <taxon>Eukaryota</taxon>
        <taxon>Metazoa</taxon>
        <taxon>Chordata</taxon>
        <taxon>Craniata</taxon>
        <taxon>Vertebrata</taxon>
        <taxon>Euteleostomi</taxon>
        <taxon>Mammalia</taxon>
        <taxon>Eutheria</taxon>
        <taxon>Euarchontoglires</taxon>
        <taxon>Glires</taxon>
        <taxon>Rodentia</taxon>
        <taxon>Myomorpha</taxon>
        <taxon>Muroidea</taxon>
        <taxon>Muridae</taxon>
        <taxon>Murinae</taxon>
        <taxon>Mus</taxon>
        <taxon>Mus</taxon>
    </lineage>
</organism>
<evidence type="ECO:0000256" key="1">
    <source>
        <dbReference type="SAM" id="Phobius"/>
    </source>
</evidence>
<name>Q3USF6_MOUSE</name>
<evidence type="ECO:0000313" key="2">
    <source>
        <dbReference type="EMBL" id="BAE24376.1"/>
    </source>
</evidence>
<reference evidence="2" key="2">
    <citation type="journal article" date="2000" name="Genome Res.">
        <title>Normalization and subtraction of cap-trapper-selected cDNAs to prepare full-length cDNA libraries for rapid discovery of new genes.</title>
        <authorList>
            <person name="Carninci P."/>
            <person name="Shibata Y."/>
            <person name="Hayatsu N."/>
            <person name="Sugahara Y."/>
            <person name="Shibata K."/>
            <person name="Itoh M."/>
            <person name="Konno H."/>
            <person name="Okazaki Y."/>
            <person name="Muramatsu M."/>
            <person name="Hayashizaki Y."/>
        </authorList>
    </citation>
    <scope>NUCLEOTIDE SEQUENCE</scope>
    <source>
        <strain evidence="2">C57BL/6J</strain>
        <tissue evidence="2">Medulla oblongata</tissue>
    </source>
</reference>
<dbReference type="EMBL" id="AK140409">
    <property type="protein sequence ID" value="BAE24376.1"/>
    <property type="molecule type" value="mRNA"/>
</dbReference>
<reference evidence="2" key="4">
    <citation type="journal article" date="2001" name="Nature">
        <title>Functional annotation of a full-length mouse cDNA collection.</title>
        <authorList>
            <consortium name="The RIKEN Genome Exploration Research Group Phase II Team and the FANTOM Consortium"/>
        </authorList>
    </citation>
    <scope>NUCLEOTIDE SEQUENCE</scope>
    <source>
        <strain evidence="2">C57BL/6J</strain>
        <tissue evidence="2">Medulla oblongata</tissue>
    </source>
</reference>
<reference evidence="2" key="6">
    <citation type="submission" date="2004-03" db="EMBL/GenBank/DDBJ databases">
        <authorList>
            <person name="Arakawa T."/>
            <person name="Carninci P."/>
            <person name="Fukuda S."/>
            <person name="Hashizume W."/>
            <person name="Hayashida K."/>
            <person name="Hori F."/>
            <person name="Iida J."/>
            <person name="Imamura K."/>
            <person name="Imotani K."/>
            <person name="Itoh M."/>
            <person name="Kanagawa S."/>
            <person name="Kawai J."/>
            <person name="Kojima M."/>
            <person name="Konno H."/>
            <person name="Murata M."/>
            <person name="Nakamura M."/>
            <person name="Ninomiya N."/>
            <person name="Nishiyori H."/>
            <person name="Nomura K."/>
            <person name="Ohno M."/>
            <person name="Sakazume N."/>
            <person name="Sano H."/>
            <person name="Sasaki D."/>
            <person name="Shibata K."/>
            <person name="Shiraki T."/>
            <person name="Tagami M."/>
            <person name="Tagami Y."/>
            <person name="Waki K."/>
            <person name="Watahiki A."/>
            <person name="Muramatsu M."/>
            <person name="Hayashizaki Y."/>
        </authorList>
    </citation>
    <scope>NUCLEOTIDE SEQUENCE</scope>
    <source>
        <strain evidence="2">C57BL/6J</strain>
        <tissue evidence="2">Medulla oblongata</tissue>
    </source>
</reference>
<reference evidence="2" key="8">
    <citation type="journal article" date="2005" name="Science">
        <title>Antisense Transcription in the Mammalian Transcriptome.</title>
        <authorList>
            <consortium name="RIKEN Genome Exploration Research Group and Genome Science Group (Genome Network Project Core Group) and the FANTOM Consortium"/>
        </authorList>
    </citation>
    <scope>NUCLEOTIDE SEQUENCE</scope>
    <source>
        <strain evidence="2">C57BL/6J</strain>
        <tissue evidence="2">Medulla oblongata</tissue>
    </source>
</reference>
<keyword evidence="1" id="KW-1133">Transmembrane helix</keyword>